<keyword evidence="5" id="KW-0560">Oxidoreductase</keyword>
<dbReference type="Gene3D" id="3.20.20.70">
    <property type="entry name" value="Aldolase class I"/>
    <property type="match status" value="1"/>
</dbReference>
<dbReference type="PANTHER" id="PTHR43303:SF4">
    <property type="entry name" value="NADPH DEHYDROGENASE C23G7.10C-RELATED"/>
    <property type="match status" value="1"/>
</dbReference>
<accession>A0A2U3Q8F2</accession>
<dbReference type="EMBL" id="LS398110">
    <property type="protein sequence ID" value="SPP97701.1"/>
    <property type="molecule type" value="Genomic_DNA"/>
</dbReference>
<evidence type="ECO:0000256" key="4">
    <source>
        <dbReference type="ARBA" id="ARBA00022857"/>
    </source>
</evidence>
<dbReference type="InterPro" id="IPR001155">
    <property type="entry name" value="OxRdtase_FMN_N"/>
</dbReference>
<evidence type="ECO:0000313" key="9">
    <source>
        <dbReference type="Proteomes" id="UP000246085"/>
    </source>
</evidence>
<dbReference type="Proteomes" id="UP000246085">
    <property type="component" value="Chromosome BRAD3257"/>
</dbReference>
<dbReference type="GO" id="GO:0050661">
    <property type="term" value="F:NADP binding"/>
    <property type="evidence" value="ECO:0007669"/>
    <property type="project" value="InterPro"/>
</dbReference>
<organism evidence="8 9">
    <name type="scientific">Bradyrhizobium vignae</name>
    <dbReference type="NCBI Taxonomy" id="1549949"/>
    <lineage>
        <taxon>Bacteria</taxon>
        <taxon>Pseudomonadati</taxon>
        <taxon>Pseudomonadota</taxon>
        <taxon>Alphaproteobacteria</taxon>
        <taxon>Hyphomicrobiales</taxon>
        <taxon>Nitrobacteraceae</taxon>
        <taxon>Bradyrhizobium</taxon>
    </lineage>
</organism>
<keyword evidence="3" id="KW-0288">FMN</keyword>
<evidence type="ECO:0000256" key="1">
    <source>
        <dbReference type="ARBA" id="ARBA00001917"/>
    </source>
</evidence>
<dbReference type="PANTHER" id="PTHR43303">
    <property type="entry name" value="NADPH DEHYDROGENASE C23G7.10C-RELATED"/>
    <property type="match status" value="1"/>
</dbReference>
<dbReference type="RefSeq" id="WP_283809905.1">
    <property type="nucleotide sequence ID" value="NZ_LS398110.1"/>
</dbReference>
<name>A0A2U3Q8F2_9BRAD</name>
<gene>
    <name evidence="8" type="ORF">BRAD3257_6829</name>
</gene>
<evidence type="ECO:0000256" key="6">
    <source>
        <dbReference type="SAM" id="MobiDB-lite"/>
    </source>
</evidence>
<evidence type="ECO:0000256" key="3">
    <source>
        <dbReference type="ARBA" id="ARBA00022643"/>
    </source>
</evidence>
<dbReference type="SUPFAM" id="SSF51395">
    <property type="entry name" value="FMN-linked oxidoreductases"/>
    <property type="match status" value="1"/>
</dbReference>
<evidence type="ECO:0000313" key="8">
    <source>
        <dbReference type="EMBL" id="SPP97701.1"/>
    </source>
</evidence>
<keyword evidence="4" id="KW-0521">NADP</keyword>
<keyword evidence="2" id="KW-0285">Flavoprotein</keyword>
<dbReference type="Pfam" id="PF00724">
    <property type="entry name" value="Oxidored_FMN"/>
    <property type="match status" value="1"/>
</dbReference>
<feature type="compositionally biased region" description="Low complexity" evidence="6">
    <location>
        <begin position="264"/>
        <end position="290"/>
    </location>
</feature>
<comment type="cofactor">
    <cofactor evidence="1">
        <name>FMN</name>
        <dbReference type="ChEBI" id="CHEBI:58210"/>
    </cofactor>
</comment>
<feature type="domain" description="NADH:flavin oxidoreductase/NADH oxidase N-terminal" evidence="7">
    <location>
        <begin position="6"/>
        <end position="248"/>
    </location>
</feature>
<dbReference type="InterPro" id="IPR044152">
    <property type="entry name" value="YqjM-like"/>
</dbReference>
<evidence type="ECO:0000256" key="2">
    <source>
        <dbReference type="ARBA" id="ARBA00022630"/>
    </source>
</evidence>
<sequence length="303" mass="32683">MNETLLFSPLRIRDVTFKNRIVVPPMLQYVAERGFPTPWHITNAGKFAAGGAGLVIVESTKVERRGCGTAGDLGIWDDKFIAPLRDIASFIKSNGAAAGIQLGHTGRKGKARRPWEGDGTLSAQELAEVEDVDGWDLIGPSALAFGNGYFTPRALERHEIPDAVEAWGKAAARADQAGFDIVELHAAHGYLIHSFLSPEANQRTDDYGGSEANRMRFAIEVAESVRAHWPASKPLFVRLSIEDEAGWGPAENARLVRILKTKGSTSSTAAPEASTARCRTSSASTNTATKSRLRTISAARQTS</sequence>
<evidence type="ECO:0000259" key="7">
    <source>
        <dbReference type="Pfam" id="PF00724"/>
    </source>
</evidence>
<evidence type="ECO:0000256" key="5">
    <source>
        <dbReference type="ARBA" id="ARBA00023002"/>
    </source>
</evidence>
<feature type="region of interest" description="Disordered" evidence="6">
    <location>
        <begin position="262"/>
        <end position="303"/>
    </location>
</feature>
<proteinExistence type="predicted"/>
<dbReference type="AlphaFoldDB" id="A0A2U3Q8F2"/>
<reference evidence="8 9" key="1">
    <citation type="submission" date="2018-03" db="EMBL/GenBank/DDBJ databases">
        <authorList>
            <person name="Gully D."/>
        </authorList>
    </citation>
    <scope>NUCLEOTIDE SEQUENCE [LARGE SCALE GENOMIC DNA]</scope>
    <source>
        <strain evidence="8">ORS3257</strain>
    </source>
</reference>
<dbReference type="GO" id="GO:0003959">
    <property type="term" value="F:NADPH dehydrogenase activity"/>
    <property type="evidence" value="ECO:0007669"/>
    <property type="project" value="InterPro"/>
</dbReference>
<dbReference type="InterPro" id="IPR013785">
    <property type="entry name" value="Aldolase_TIM"/>
</dbReference>
<dbReference type="KEGG" id="bvz:BRAD3257_6829"/>
<protein>
    <submittedName>
        <fullName evidence="8">L-fuculose-phosphate aldolase</fullName>
    </submittedName>
</protein>
<dbReference type="GO" id="GO:0010181">
    <property type="term" value="F:FMN binding"/>
    <property type="evidence" value="ECO:0007669"/>
    <property type="project" value="InterPro"/>
</dbReference>